<organism evidence="1 2">
    <name type="scientific">Arthrobacter pityocampae</name>
    <dbReference type="NCBI Taxonomy" id="547334"/>
    <lineage>
        <taxon>Bacteria</taxon>
        <taxon>Bacillati</taxon>
        <taxon>Actinomycetota</taxon>
        <taxon>Actinomycetes</taxon>
        <taxon>Micrococcales</taxon>
        <taxon>Micrococcaceae</taxon>
        <taxon>Arthrobacter</taxon>
    </lineage>
</organism>
<comment type="caution">
    <text evidence="1">The sequence shown here is derived from an EMBL/GenBank/DDBJ whole genome shotgun (WGS) entry which is preliminary data.</text>
</comment>
<sequence>MMQRCHARGLADRRRGRFSLAALPSLIRLCWVPRIAIDRDDVARVGSAIAASGATTLPLLVEVAKLKEISWEARTAILAHDLPARVAVLGTDAVDLVLTAFLVKARAEVRFFTERADAENWLLRG</sequence>
<dbReference type="AlphaFoldDB" id="A0A2S5IZX5"/>
<gene>
    <name evidence="1" type="ORF">C4K88_05610</name>
</gene>
<evidence type="ECO:0000313" key="1">
    <source>
        <dbReference type="EMBL" id="PPB50142.1"/>
    </source>
</evidence>
<accession>A0A2S5IZX5</accession>
<dbReference type="Proteomes" id="UP000239297">
    <property type="component" value="Unassembled WGS sequence"/>
</dbReference>
<dbReference type="Gene3D" id="3.40.970.30">
    <property type="entry name" value="yp_829618.1 like domains"/>
    <property type="match status" value="1"/>
</dbReference>
<name>A0A2S5IZX5_9MICC</name>
<evidence type="ECO:0008006" key="3">
    <source>
        <dbReference type="Google" id="ProtNLM"/>
    </source>
</evidence>
<proteinExistence type="predicted"/>
<keyword evidence="2" id="KW-1185">Reference proteome</keyword>
<evidence type="ECO:0000313" key="2">
    <source>
        <dbReference type="Proteomes" id="UP000239297"/>
    </source>
</evidence>
<dbReference type="RefSeq" id="WP_104120635.1">
    <property type="nucleotide sequence ID" value="NZ_PRKW01000002.1"/>
</dbReference>
<protein>
    <recommendedName>
        <fullName evidence="3">STAS/SEC14 domain-containing protein</fullName>
    </recommendedName>
</protein>
<dbReference type="Gene3D" id="3.40.1680.10">
    <property type="entry name" value="yp_829618.1 domain like"/>
    <property type="match status" value="1"/>
</dbReference>
<dbReference type="OrthoDB" id="4943772at2"/>
<reference evidence="1 2" key="1">
    <citation type="journal article" date="2014" name="Int. J. Syst. Evol. Microbiol.">
        <title>Arthrobacter pityocampae sp. nov., isolated from Thaumetopoea pityocampa (Lep., Thaumetopoeidae).</title>
        <authorList>
            <person name="Ince I.A."/>
            <person name="Demirbag Z."/>
            <person name="Kati H."/>
        </authorList>
    </citation>
    <scope>NUCLEOTIDE SEQUENCE [LARGE SCALE GENOMIC DNA]</scope>
    <source>
        <strain evidence="1 2">Tp2</strain>
    </source>
</reference>
<dbReference type="EMBL" id="PRKW01000002">
    <property type="protein sequence ID" value="PPB50142.1"/>
    <property type="molecule type" value="Genomic_DNA"/>
</dbReference>